<evidence type="ECO:0000313" key="3">
    <source>
        <dbReference type="EMBL" id="KAK2626206.1"/>
    </source>
</evidence>
<dbReference type="EMBL" id="JAUBYV010000006">
    <property type="protein sequence ID" value="KAK2626206.1"/>
    <property type="molecule type" value="Genomic_DNA"/>
</dbReference>
<dbReference type="InterPro" id="IPR003615">
    <property type="entry name" value="HNH_nuc"/>
</dbReference>
<feature type="domain" description="HNH nuclease" evidence="2">
    <location>
        <begin position="181"/>
        <end position="245"/>
    </location>
</feature>
<feature type="compositionally biased region" description="Polar residues" evidence="1">
    <location>
        <begin position="1"/>
        <end position="19"/>
    </location>
</feature>
<dbReference type="Pfam" id="PF13391">
    <property type="entry name" value="HNH_2"/>
    <property type="match status" value="1"/>
</dbReference>
<feature type="region of interest" description="Disordered" evidence="1">
    <location>
        <begin position="1"/>
        <end position="34"/>
    </location>
</feature>
<reference evidence="3" key="1">
    <citation type="submission" date="2023-06" db="EMBL/GenBank/DDBJ databases">
        <title>Draft genome of Marssonina rosae.</title>
        <authorList>
            <person name="Cheng Q."/>
        </authorList>
    </citation>
    <scope>NUCLEOTIDE SEQUENCE</scope>
    <source>
        <strain evidence="3">R4</strain>
    </source>
</reference>
<name>A0AAD9WEF7_9HELO</name>
<comment type="caution">
    <text evidence="3">The sequence shown here is derived from an EMBL/GenBank/DDBJ whole genome shotgun (WGS) entry which is preliminary data.</text>
</comment>
<evidence type="ECO:0000259" key="2">
    <source>
        <dbReference type="Pfam" id="PF13391"/>
    </source>
</evidence>
<protein>
    <recommendedName>
        <fullName evidence="2">HNH nuclease domain-containing protein</fullName>
    </recommendedName>
</protein>
<evidence type="ECO:0000256" key="1">
    <source>
        <dbReference type="SAM" id="MobiDB-lite"/>
    </source>
</evidence>
<keyword evidence="4" id="KW-1185">Reference proteome</keyword>
<gene>
    <name evidence="3" type="ORF">QTJ16_004468</name>
</gene>
<dbReference type="AlphaFoldDB" id="A0AAD9WEF7"/>
<organism evidence="3 4">
    <name type="scientific">Diplocarpon rosae</name>
    <dbReference type="NCBI Taxonomy" id="946125"/>
    <lineage>
        <taxon>Eukaryota</taxon>
        <taxon>Fungi</taxon>
        <taxon>Dikarya</taxon>
        <taxon>Ascomycota</taxon>
        <taxon>Pezizomycotina</taxon>
        <taxon>Leotiomycetes</taxon>
        <taxon>Helotiales</taxon>
        <taxon>Drepanopezizaceae</taxon>
        <taxon>Diplocarpon</taxon>
    </lineage>
</organism>
<accession>A0AAD9WEF7</accession>
<sequence>MAACSQSQVTLRPSNNSDTSFSIPIPIPPSRPPPVPSSGLAFQYITIYHPHYPPGNNILLKLAALDTPTGGLQYGYLTTICGILAGNKWNGWLEGRDSHGGRYSSSTSPHIVLPPGGYDFFLEPSSVEEPYPVVPCFRQWRFPHMELPPGDWQNYSAPASTNKNFSPSNISMALELRDASCRISGFSEGTKVAHVIPKEEGEWHQANNMHVYQCDINRSLDTDLANLLLLRADLHINFDKPLFTIIPKSSGAGDAPQLVVHIVQQSKEYQHMYHNRPVLEWRDIPPEFLFARLAWTVFPWIEGFLSTGLKKSHDCHWVIHRDDVAE</sequence>
<feature type="compositionally biased region" description="Pro residues" evidence="1">
    <location>
        <begin position="25"/>
        <end position="34"/>
    </location>
</feature>
<dbReference type="Proteomes" id="UP001285354">
    <property type="component" value="Unassembled WGS sequence"/>
</dbReference>
<proteinExistence type="predicted"/>
<evidence type="ECO:0000313" key="4">
    <source>
        <dbReference type="Proteomes" id="UP001285354"/>
    </source>
</evidence>